<dbReference type="Proteomes" id="UP000195437">
    <property type="component" value="Chromosome"/>
</dbReference>
<dbReference type="AlphaFoldDB" id="A0A1Y0IRR2"/>
<evidence type="ECO:0000256" key="1">
    <source>
        <dbReference type="SAM" id="MobiDB-lite"/>
    </source>
</evidence>
<name>A0A1Y0IRR2_9BACL</name>
<dbReference type="Pfam" id="PF00391">
    <property type="entry name" value="PEP-utilizers"/>
    <property type="match status" value="1"/>
</dbReference>
<proteinExistence type="predicted"/>
<evidence type="ECO:0000313" key="4">
    <source>
        <dbReference type="EMBL" id="ARU62044.1"/>
    </source>
</evidence>
<feature type="domain" description="Pyruvate phosphate dikinase AMP/ATP-binding" evidence="3">
    <location>
        <begin position="85"/>
        <end position="272"/>
    </location>
</feature>
<dbReference type="NCBIfam" id="NF004531">
    <property type="entry name" value="PRK05878.1"/>
    <property type="match status" value="1"/>
</dbReference>
<dbReference type="SUPFAM" id="SSF52009">
    <property type="entry name" value="Phosphohistidine domain"/>
    <property type="match status" value="1"/>
</dbReference>
<dbReference type="GO" id="GO:0005524">
    <property type="term" value="F:ATP binding"/>
    <property type="evidence" value="ECO:0007669"/>
    <property type="project" value="InterPro"/>
</dbReference>
<dbReference type="GO" id="GO:0016301">
    <property type="term" value="F:kinase activity"/>
    <property type="evidence" value="ECO:0007669"/>
    <property type="project" value="UniProtKB-KW"/>
</dbReference>
<dbReference type="KEGG" id="tum:CBW65_14290"/>
<gene>
    <name evidence="4" type="ORF">CBW65_14290</name>
</gene>
<evidence type="ECO:0000259" key="2">
    <source>
        <dbReference type="Pfam" id="PF00391"/>
    </source>
</evidence>
<protein>
    <submittedName>
        <fullName evidence="4">Pyruvate, phosphate dikinase</fullName>
    </submittedName>
</protein>
<dbReference type="InterPro" id="IPR008279">
    <property type="entry name" value="PEP-util_enz_mobile_dom"/>
</dbReference>
<dbReference type="Pfam" id="PF01326">
    <property type="entry name" value="PPDK_N"/>
    <property type="match status" value="2"/>
</dbReference>
<dbReference type="Gene3D" id="3.50.30.10">
    <property type="entry name" value="Phosphohistidine domain"/>
    <property type="match status" value="1"/>
</dbReference>
<dbReference type="InterPro" id="IPR036637">
    <property type="entry name" value="Phosphohistidine_dom_sf"/>
</dbReference>
<dbReference type="Gene3D" id="3.30.470.20">
    <property type="entry name" value="ATP-grasp fold, B domain"/>
    <property type="match status" value="1"/>
</dbReference>
<dbReference type="Gene3D" id="1.10.189.10">
    <property type="entry name" value="Pyruvate Phosphate Dikinase, domain 2"/>
    <property type="match status" value="1"/>
</dbReference>
<keyword evidence="5" id="KW-1185">Reference proteome</keyword>
<dbReference type="InterPro" id="IPR002192">
    <property type="entry name" value="PPDK_AMP/ATP-bd"/>
</dbReference>
<keyword evidence="4" id="KW-0418">Kinase</keyword>
<feature type="domain" description="PEP-utilising enzyme mobile" evidence="2">
    <location>
        <begin position="400"/>
        <end position="479"/>
    </location>
</feature>
<dbReference type="Gene3D" id="3.30.1490.20">
    <property type="entry name" value="ATP-grasp fold, A domain"/>
    <property type="match status" value="2"/>
</dbReference>
<feature type="region of interest" description="Disordered" evidence="1">
    <location>
        <begin position="1"/>
        <end position="27"/>
    </location>
</feature>
<dbReference type="EMBL" id="CP021434">
    <property type="protein sequence ID" value="ARU62044.1"/>
    <property type="molecule type" value="Genomic_DNA"/>
</dbReference>
<dbReference type="GO" id="GO:0050242">
    <property type="term" value="F:pyruvate, phosphate dikinase activity"/>
    <property type="evidence" value="ECO:0007669"/>
    <property type="project" value="InterPro"/>
</dbReference>
<sequence length="510" mass="54844">MPGDQCVQQGGGRDHQHHRGPDQTGERPLVIVPFAEGSRELQHLLGNKGAGLAELMRLGYRVPDGFTLTTAACRAYYAAGRTLTPELRENLLRHLRGLEQRTGKRFGDPAHPLLLAIRSGAAESMPGMMDTVLNLGLNEAVVQGLAEQTGDSKFAADCQRRLHEMYGAVVSREIPESPLEQLFQAVCAVFDSWNNRRAVVYRQIHGISDELYTAVNVQEMVFGNLGARSAAGVVFSRHPASGEPALHGEILYGAQGEDVVAGALTPEPIETLRATMPHVYAELLTAARQLEAHYQDMQEIEFTVQDGALYLLQTRDGKRTVQAAVKIAVDLVQAGLLDRADAVQRVQLQELNKLLHPRLDPTVQAAPLAEGIPALPGAASGRIALDAETALEQSRAGHAVLLVRRETDPDDYEAMTESRGILTAFGGTTSHAAVTALPLGKPCIVGCSAVVINLAARTVEIGGQLFSEGDVLTLDGATGRIFAGALPLAKPDVPPEVDVFWKWLTVDNNA</sequence>
<feature type="domain" description="Pyruvate phosphate dikinase AMP/ATP-binding" evidence="3">
    <location>
        <begin position="282"/>
        <end position="329"/>
    </location>
</feature>
<accession>A0A1Y0IRR2</accession>
<reference evidence="5" key="1">
    <citation type="submission" date="2017-05" db="EMBL/GenBank/DDBJ databases">
        <authorList>
            <person name="Sung H."/>
        </authorList>
    </citation>
    <scope>NUCLEOTIDE SEQUENCE [LARGE SCALE GENOMIC DNA]</scope>
    <source>
        <strain evidence="5">AR23208</strain>
    </source>
</reference>
<keyword evidence="4" id="KW-0808">Transferase</keyword>
<organism evidence="4 5">
    <name type="scientific">Tumebacillus avium</name>
    <dbReference type="NCBI Taxonomy" id="1903704"/>
    <lineage>
        <taxon>Bacteria</taxon>
        <taxon>Bacillati</taxon>
        <taxon>Bacillota</taxon>
        <taxon>Bacilli</taxon>
        <taxon>Bacillales</taxon>
        <taxon>Alicyclobacillaceae</taxon>
        <taxon>Tumebacillus</taxon>
    </lineage>
</organism>
<dbReference type="PANTHER" id="PTHR22931">
    <property type="entry name" value="PHOSPHOENOLPYRUVATE DIKINASE-RELATED"/>
    <property type="match status" value="1"/>
</dbReference>
<keyword evidence="4" id="KW-0670">Pyruvate</keyword>
<dbReference type="SUPFAM" id="SSF56059">
    <property type="entry name" value="Glutathione synthetase ATP-binding domain-like"/>
    <property type="match status" value="1"/>
</dbReference>
<evidence type="ECO:0000259" key="3">
    <source>
        <dbReference type="Pfam" id="PF01326"/>
    </source>
</evidence>
<dbReference type="InterPro" id="IPR013815">
    <property type="entry name" value="ATP_grasp_subdomain_1"/>
</dbReference>
<evidence type="ECO:0000313" key="5">
    <source>
        <dbReference type="Proteomes" id="UP000195437"/>
    </source>
</evidence>
<dbReference type="InterPro" id="IPR010121">
    <property type="entry name" value="Pyruvate_phosphate_dikinase"/>
</dbReference>
<dbReference type="PANTHER" id="PTHR22931:SF9">
    <property type="entry name" value="PYRUVATE, PHOSPHATE DIKINASE 1, CHLOROPLASTIC"/>
    <property type="match status" value="1"/>
</dbReference>